<evidence type="ECO:0000256" key="5">
    <source>
        <dbReference type="SAM" id="MobiDB-lite"/>
    </source>
</evidence>
<proteinExistence type="predicted"/>
<evidence type="ECO:0000313" key="7">
    <source>
        <dbReference type="EMBL" id="KAL3428494.1"/>
    </source>
</evidence>
<feature type="transmembrane region" description="Helical" evidence="6">
    <location>
        <begin position="142"/>
        <end position="161"/>
    </location>
</feature>
<feature type="transmembrane region" description="Helical" evidence="6">
    <location>
        <begin position="203"/>
        <end position="222"/>
    </location>
</feature>
<sequence length="562" mass="60967">MDRPPAVPEKSHHQKKSISVVSRTYSVYDSSGAKRPGARERNIKYGSGKFSGIVLDPQPGDSPLDPLNWPRWRKELFYVGICLAGAIVGIFRTLLVSVNGVLATQFGVSYTAAAAFTGVPLIFAAFSAFGASVLAQVCGKRLIYLVASLTLLTASLWNMHVEQSYGAFMASRIFQALGWGPFEVLLLVSIKDVFFVHERKVRTIFFNVLLIGTTWGAPILGGRLSQSKHGFGDQIMYVNFAQSLSILLFIIAMPETSYHRRKNTKLLRSDSASITTVVITSEQPTGSPFQRYTRTLNLMPYMRPFSMRKFQQSLRALVAPSTILISLLTIPLVASSIAIAQNVSLIFSGNPIFLFPARVGYLFALPAGFAVLAYIIFSFAHVFLEKKNAALNPSSTRTLGWASAGFLIGVTGLLAFGIYTVAKLAPVGKSFIAGIPASDFSLKIVSLLFGIIIAGSVLLHAAGSAHLASASIDLAPSHDMLQNIMAGILVMAFPGFVSSLERLKGTVIAITVIQIVLGSTVGAIMFTMGERIKRMDENLLSIKSQDAKSIKRWSTNKSFFEA</sequence>
<organism evidence="7 8">
    <name type="scientific">Phlyctema vagabunda</name>
    <dbReference type="NCBI Taxonomy" id="108571"/>
    <lineage>
        <taxon>Eukaryota</taxon>
        <taxon>Fungi</taxon>
        <taxon>Dikarya</taxon>
        <taxon>Ascomycota</taxon>
        <taxon>Pezizomycotina</taxon>
        <taxon>Leotiomycetes</taxon>
        <taxon>Helotiales</taxon>
        <taxon>Dermateaceae</taxon>
        <taxon>Phlyctema</taxon>
    </lineage>
</organism>
<protein>
    <submittedName>
        <fullName evidence="7">Major facilitator superfamily transporter</fullName>
    </submittedName>
</protein>
<evidence type="ECO:0000256" key="1">
    <source>
        <dbReference type="ARBA" id="ARBA00004141"/>
    </source>
</evidence>
<keyword evidence="2 6" id="KW-0812">Transmembrane</keyword>
<feature type="transmembrane region" description="Helical" evidence="6">
    <location>
        <begin position="359"/>
        <end position="380"/>
    </location>
</feature>
<keyword evidence="3 6" id="KW-1133">Transmembrane helix</keyword>
<keyword evidence="8" id="KW-1185">Reference proteome</keyword>
<feature type="transmembrane region" description="Helical" evidence="6">
    <location>
        <begin position="480"/>
        <end position="500"/>
    </location>
</feature>
<name>A0ABR4PYL3_9HELO</name>
<evidence type="ECO:0000256" key="4">
    <source>
        <dbReference type="ARBA" id="ARBA00023136"/>
    </source>
</evidence>
<feature type="transmembrane region" description="Helical" evidence="6">
    <location>
        <begin position="76"/>
        <end position="98"/>
    </location>
</feature>
<reference evidence="7 8" key="1">
    <citation type="submission" date="2024-06" db="EMBL/GenBank/DDBJ databases">
        <title>Complete genome of Phlyctema vagabunda strain 19-DSS-EL-015.</title>
        <authorList>
            <person name="Fiorenzani C."/>
        </authorList>
    </citation>
    <scope>NUCLEOTIDE SEQUENCE [LARGE SCALE GENOMIC DNA]</scope>
    <source>
        <strain evidence="7 8">19-DSS-EL-015</strain>
    </source>
</reference>
<feature type="transmembrane region" description="Helical" evidence="6">
    <location>
        <begin position="316"/>
        <end position="339"/>
    </location>
</feature>
<dbReference type="SUPFAM" id="SSF103473">
    <property type="entry name" value="MFS general substrate transporter"/>
    <property type="match status" value="1"/>
</dbReference>
<feature type="transmembrane region" description="Helical" evidence="6">
    <location>
        <begin position="506"/>
        <end position="526"/>
    </location>
</feature>
<comment type="caution">
    <text evidence="7">The sequence shown here is derived from an EMBL/GenBank/DDBJ whole genome shotgun (WGS) entry which is preliminary data.</text>
</comment>
<feature type="region of interest" description="Disordered" evidence="5">
    <location>
        <begin position="1"/>
        <end position="20"/>
    </location>
</feature>
<feature type="transmembrane region" description="Helical" evidence="6">
    <location>
        <begin position="173"/>
        <end position="196"/>
    </location>
</feature>
<dbReference type="EMBL" id="JBFCZG010000001">
    <property type="protein sequence ID" value="KAL3428494.1"/>
    <property type="molecule type" value="Genomic_DNA"/>
</dbReference>
<feature type="transmembrane region" description="Helical" evidence="6">
    <location>
        <begin position="442"/>
        <end position="468"/>
    </location>
</feature>
<gene>
    <name evidence="7" type="ORF">PVAG01_02003</name>
</gene>
<dbReference type="PANTHER" id="PTHR23502">
    <property type="entry name" value="MAJOR FACILITATOR SUPERFAMILY"/>
    <property type="match status" value="1"/>
</dbReference>
<evidence type="ECO:0000313" key="8">
    <source>
        <dbReference type="Proteomes" id="UP001629113"/>
    </source>
</evidence>
<dbReference type="PANTHER" id="PTHR23502:SF181">
    <property type="entry name" value="MAJOR FACILITATOR SUPERFAMILY (MFS) PROFILE DOMAIN-CONTAINING PROTEIN"/>
    <property type="match status" value="1"/>
</dbReference>
<feature type="transmembrane region" description="Helical" evidence="6">
    <location>
        <begin position="401"/>
        <end position="422"/>
    </location>
</feature>
<dbReference type="Proteomes" id="UP001629113">
    <property type="component" value="Unassembled WGS sequence"/>
</dbReference>
<accession>A0ABR4PYL3</accession>
<feature type="transmembrane region" description="Helical" evidence="6">
    <location>
        <begin position="234"/>
        <end position="253"/>
    </location>
</feature>
<evidence type="ECO:0000256" key="6">
    <source>
        <dbReference type="SAM" id="Phobius"/>
    </source>
</evidence>
<dbReference type="Gene3D" id="1.20.1720.10">
    <property type="entry name" value="Multidrug resistance protein D"/>
    <property type="match status" value="1"/>
</dbReference>
<evidence type="ECO:0000256" key="2">
    <source>
        <dbReference type="ARBA" id="ARBA00022692"/>
    </source>
</evidence>
<feature type="transmembrane region" description="Helical" evidence="6">
    <location>
        <begin position="110"/>
        <end position="135"/>
    </location>
</feature>
<keyword evidence="4 6" id="KW-0472">Membrane</keyword>
<comment type="subcellular location">
    <subcellularLocation>
        <location evidence="1">Membrane</location>
        <topology evidence="1">Multi-pass membrane protein</topology>
    </subcellularLocation>
</comment>
<evidence type="ECO:0000256" key="3">
    <source>
        <dbReference type="ARBA" id="ARBA00022989"/>
    </source>
</evidence>
<dbReference type="InterPro" id="IPR036259">
    <property type="entry name" value="MFS_trans_sf"/>
</dbReference>